<protein>
    <submittedName>
        <fullName evidence="2">Uncharacterized protein</fullName>
    </submittedName>
</protein>
<gene>
    <name evidence="2" type="ORF">SAMN05444398_11931</name>
</gene>
<organism evidence="2 3">
    <name type="scientific">Roseovarius pacificus</name>
    <dbReference type="NCBI Taxonomy" id="337701"/>
    <lineage>
        <taxon>Bacteria</taxon>
        <taxon>Pseudomonadati</taxon>
        <taxon>Pseudomonadota</taxon>
        <taxon>Alphaproteobacteria</taxon>
        <taxon>Rhodobacterales</taxon>
        <taxon>Roseobacteraceae</taxon>
        <taxon>Roseovarius</taxon>
    </lineage>
</organism>
<dbReference type="EMBL" id="FRBR01000019">
    <property type="protein sequence ID" value="SHM50564.1"/>
    <property type="molecule type" value="Genomic_DNA"/>
</dbReference>
<reference evidence="2 3" key="1">
    <citation type="submission" date="2016-11" db="EMBL/GenBank/DDBJ databases">
        <authorList>
            <person name="Jaros S."/>
            <person name="Januszkiewicz K."/>
            <person name="Wedrychowicz H."/>
        </authorList>
    </citation>
    <scope>NUCLEOTIDE SEQUENCE [LARGE SCALE GENOMIC DNA]</scope>
    <source>
        <strain evidence="2 3">DSM 29589</strain>
    </source>
</reference>
<proteinExistence type="predicted"/>
<feature type="compositionally biased region" description="Basic and acidic residues" evidence="1">
    <location>
        <begin position="1"/>
        <end position="10"/>
    </location>
</feature>
<dbReference type="OrthoDB" id="7432673at2"/>
<dbReference type="AlphaFoldDB" id="A0A1M7JC57"/>
<feature type="region of interest" description="Disordered" evidence="1">
    <location>
        <begin position="1"/>
        <end position="20"/>
    </location>
</feature>
<sequence>MTKKTEKQESDALDIPQRKPPRAALEWKEDNTLGIEISGDYMRILDAAEHTSVANSIVGQLSVLGSHGKRIDAEATDFALGFVDAMKPKDAAEVLLTTQMAAIHQATMMMARRLNHVENLPQQDSAERALNKLARTFAAQMDTLKRYRSKGKQTVRVERVTVNEGGQAVVGNVER</sequence>
<dbReference type="RefSeq" id="WP_073037415.1">
    <property type="nucleotide sequence ID" value="NZ_BMLR01000019.1"/>
</dbReference>
<evidence type="ECO:0000313" key="2">
    <source>
        <dbReference type="EMBL" id="SHM50564.1"/>
    </source>
</evidence>
<name>A0A1M7JC57_9RHOB</name>
<accession>A0A1M7JC57</accession>
<evidence type="ECO:0000313" key="3">
    <source>
        <dbReference type="Proteomes" id="UP000183974"/>
    </source>
</evidence>
<keyword evidence="3" id="KW-1185">Reference proteome</keyword>
<dbReference type="Proteomes" id="UP000183974">
    <property type="component" value="Unassembled WGS sequence"/>
</dbReference>
<evidence type="ECO:0000256" key="1">
    <source>
        <dbReference type="SAM" id="MobiDB-lite"/>
    </source>
</evidence>
<dbReference type="STRING" id="337701.SAMN05444398_11931"/>